<dbReference type="GO" id="GO:1901909">
    <property type="term" value="P:diadenosine hexaphosphate catabolic process"/>
    <property type="evidence" value="ECO:0007669"/>
    <property type="project" value="TreeGrafter"/>
</dbReference>
<dbReference type="GO" id="GO:0046872">
    <property type="term" value="F:metal ion binding"/>
    <property type="evidence" value="ECO:0007669"/>
    <property type="project" value="UniProtKB-KW"/>
</dbReference>
<organism evidence="6 7">
    <name type="scientific">Phreatobacter cathodiphilus</name>
    <dbReference type="NCBI Taxonomy" id="1868589"/>
    <lineage>
        <taxon>Bacteria</taxon>
        <taxon>Pseudomonadati</taxon>
        <taxon>Pseudomonadota</taxon>
        <taxon>Alphaproteobacteria</taxon>
        <taxon>Hyphomicrobiales</taxon>
        <taxon>Phreatobacteraceae</taxon>
        <taxon>Phreatobacter</taxon>
    </lineage>
</organism>
<keyword evidence="2" id="KW-0479">Metal-binding</keyword>
<dbReference type="CDD" id="cd04666">
    <property type="entry name" value="NUDIX_DIPP2_like_Nudt4"/>
    <property type="match status" value="1"/>
</dbReference>
<comment type="cofactor">
    <cofactor evidence="1">
        <name>Mg(2+)</name>
        <dbReference type="ChEBI" id="CHEBI:18420"/>
    </cofactor>
</comment>
<dbReference type="EMBL" id="CP027668">
    <property type="protein sequence ID" value="AVO47652.1"/>
    <property type="molecule type" value="Genomic_DNA"/>
</dbReference>
<dbReference type="InterPro" id="IPR000086">
    <property type="entry name" value="NUDIX_hydrolase_dom"/>
</dbReference>
<gene>
    <name evidence="6" type="ORF">C6569_12530</name>
</gene>
<dbReference type="PANTHER" id="PTHR12629:SF0">
    <property type="entry name" value="DIPHOSPHOINOSITOL-POLYPHOSPHATE DIPHOSPHATASE"/>
    <property type="match status" value="1"/>
</dbReference>
<protein>
    <recommendedName>
        <fullName evidence="5">Nudix hydrolase domain-containing protein</fullName>
    </recommendedName>
</protein>
<dbReference type="GO" id="GO:0071543">
    <property type="term" value="P:diphosphoinositol polyphosphate metabolic process"/>
    <property type="evidence" value="ECO:0007669"/>
    <property type="project" value="TreeGrafter"/>
</dbReference>
<dbReference type="GO" id="GO:1901911">
    <property type="term" value="P:adenosine 5'-(hexahydrogen pentaphosphate) catabolic process"/>
    <property type="evidence" value="ECO:0007669"/>
    <property type="project" value="TreeGrafter"/>
</dbReference>
<keyword evidence="7" id="KW-1185">Reference proteome</keyword>
<dbReference type="Proteomes" id="UP000237889">
    <property type="component" value="Chromosome"/>
</dbReference>
<feature type="domain" description="Nudix hydrolase" evidence="5">
    <location>
        <begin position="13"/>
        <end position="146"/>
    </location>
</feature>
<keyword evidence="4" id="KW-0460">Magnesium</keyword>
<evidence type="ECO:0000256" key="1">
    <source>
        <dbReference type="ARBA" id="ARBA00001946"/>
    </source>
</evidence>
<dbReference type="SUPFAM" id="SSF55811">
    <property type="entry name" value="Nudix"/>
    <property type="match status" value="1"/>
</dbReference>
<evidence type="ECO:0000256" key="3">
    <source>
        <dbReference type="ARBA" id="ARBA00022801"/>
    </source>
</evidence>
<dbReference type="GO" id="GO:0034432">
    <property type="term" value="F:bis(5'-adenosyl)-pentaphosphatase activity"/>
    <property type="evidence" value="ECO:0007669"/>
    <property type="project" value="TreeGrafter"/>
</dbReference>
<dbReference type="Gene3D" id="3.90.79.10">
    <property type="entry name" value="Nucleoside Triphosphate Pyrophosphohydrolase"/>
    <property type="match status" value="1"/>
</dbReference>
<dbReference type="GO" id="GO:0000298">
    <property type="term" value="F:endopolyphosphatase activity"/>
    <property type="evidence" value="ECO:0007669"/>
    <property type="project" value="TreeGrafter"/>
</dbReference>
<sequence>MSVGLGHAGPIERNRLQFAALPYRLTSEGGLEVLLITSRSTRRWIIPKGWPMGKRPAHKVAAQEAAEEAGVEGKIGKRAIGSYHYDKVLASGAVARCRVDVFSLEVKRQNSAWPERKRRERRWMDLAEAAGLIDDIELAPLIRDFTPHRA</sequence>
<evidence type="ECO:0000256" key="4">
    <source>
        <dbReference type="ARBA" id="ARBA00022842"/>
    </source>
</evidence>
<name>A0A2S0NHL5_9HYPH</name>
<evidence type="ECO:0000313" key="7">
    <source>
        <dbReference type="Proteomes" id="UP000237889"/>
    </source>
</evidence>
<dbReference type="GO" id="GO:0005737">
    <property type="term" value="C:cytoplasm"/>
    <property type="evidence" value="ECO:0007669"/>
    <property type="project" value="TreeGrafter"/>
</dbReference>
<dbReference type="GO" id="GO:0034431">
    <property type="term" value="F:bis(5'-adenosyl)-hexaphosphatase activity"/>
    <property type="evidence" value="ECO:0007669"/>
    <property type="project" value="TreeGrafter"/>
</dbReference>
<dbReference type="OrthoDB" id="7066910at2"/>
<evidence type="ECO:0000256" key="2">
    <source>
        <dbReference type="ARBA" id="ARBA00022723"/>
    </source>
</evidence>
<proteinExistence type="predicted"/>
<evidence type="ECO:0000313" key="6">
    <source>
        <dbReference type="EMBL" id="AVO47652.1"/>
    </source>
</evidence>
<reference evidence="6 7" key="1">
    <citation type="submission" date="2018-03" db="EMBL/GenBank/DDBJ databases">
        <title>Genome sequencing of Phreatobacter sp.</title>
        <authorList>
            <person name="Kim S.-J."/>
            <person name="Heo J."/>
            <person name="Kwon S.-W."/>
        </authorList>
    </citation>
    <scope>NUCLEOTIDE SEQUENCE [LARGE SCALE GENOMIC DNA]</scope>
    <source>
        <strain evidence="6 7">S-12</strain>
    </source>
</reference>
<dbReference type="PROSITE" id="PS51462">
    <property type="entry name" value="NUDIX"/>
    <property type="match status" value="1"/>
</dbReference>
<dbReference type="KEGG" id="phr:C6569_12530"/>
<dbReference type="GO" id="GO:1901907">
    <property type="term" value="P:diadenosine pentaphosphate catabolic process"/>
    <property type="evidence" value="ECO:0007669"/>
    <property type="project" value="TreeGrafter"/>
</dbReference>
<keyword evidence="3" id="KW-0378">Hydrolase</keyword>
<dbReference type="PANTHER" id="PTHR12629">
    <property type="entry name" value="DIPHOSPHOINOSITOL POLYPHOSPHATE PHOSPHOHYDROLASE"/>
    <property type="match status" value="1"/>
</dbReference>
<dbReference type="InterPro" id="IPR015797">
    <property type="entry name" value="NUDIX_hydrolase-like_dom_sf"/>
</dbReference>
<accession>A0A2S0NHL5</accession>
<dbReference type="InterPro" id="IPR047198">
    <property type="entry name" value="DDP-like_NUDIX"/>
</dbReference>
<dbReference type="GO" id="GO:0008486">
    <property type="term" value="F:diphosphoinositol-polyphosphate diphosphatase activity"/>
    <property type="evidence" value="ECO:0007669"/>
    <property type="project" value="TreeGrafter"/>
</dbReference>
<evidence type="ECO:0000259" key="5">
    <source>
        <dbReference type="PROSITE" id="PS51462"/>
    </source>
</evidence>
<dbReference type="AlphaFoldDB" id="A0A2S0NHL5"/>